<dbReference type="Gene3D" id="3.40.50.1980">
    <property type="entry name" value="Nitrogenase molybdenum iron protein domain"/>
    <property type="match status" value="2"/>
</dbReference>
<evidence type="ECO:0000256" key="6">
    <source>
        <dbReference type="SAM" id="SignalP"/>
    </source>
</evidence>
<dbReference type="Pfam" id="PF01497">
    <property type="entry name" value="Peripla_BP_2"/>
    <property type="match status" value="1"/>
</dbReference>
<comment type="subcellular location">
    <subcellularLocation>
        <location evidence="1">Cell envelope</location>
    </subcellularLocation>
</comment>
<dbReference type="InterPro" id="IPR051313">
    <property type="entry name" value="Bact_iron-sidero_bind"/>
</dbReference>
<keyword evidence="4" id="KW-0406">Ion transport</keyword>
<dbReference type="Proteomes" id="UP001200557">
    <property type="component" value="Unassembled WGS sequence"/>
</dbReference>
<evidence type="ECO:0000313" key="9">
    <source>
        <dbReference type="Proteomes" id="UP001200557"/>
    </source>
</evidence>
<keyword evidence="9" id="KW-1185">Reference proteome</keyword>
<name>A0ABS9CXS7_9RHOB</name>
<evidence type="ECO:0000256" key="2">
    <source>
        <dbReference type="ARBA" id="ARBA00008814"/>
    </source>
</evidence>
<evidence type="ECO:0000256" key="1">
    <source>
        <dbReference type="ARBA" id="ARBA00004196"/>
    </source>
</evidence>
<keyword evidence="4" id="KW-0408">Iron</keyword>
<reference evidence="8 9" key="1">
    <citation type="submission" date="2022-01" db="EMBL/GenBank/DDBJ databases">
        <title>Octadecabacter sp. nov., isolated from a marine alga.</title>
        <authorList>
            <person name="Jin M.S."/>
            <person name="Kim H.M."/>
            <person name="Han D.M."/>
            <person name="Jung J.J."/>
            <person name="Jeon C.O."/>
        </authorList>
    </citation>
    <scope>NUCLEOTIDE SEQUENCE [LARGE SCALE GENOMIC DNA]</scope>
    <source>
        <strain evidence="8 9">G9-8</strain>
    </source>
</reference>
<keyword evidence="4" id="KW-0410">Iron transport</keyword>
<dbReference type="EMBL" id="JAKGAQ010000003">
    <property type="protein sequence ID" value="MCF2872033.1"/>
    <property type="molecule type" value="Genomic_DNA"/>
</dbReference>
<keyword evidence="3" id="KW-0813">Transport</keyword>
<comment type="similarity">
    <text evidence="2">Belongs to the bacterial solute-binding protein 8 family.</text>
</comment>
<organism evidence="8 9">
    <name type="scientific">Octadecabacter dasysiphoniae</name>
    <dbReference type="NCBI Taxonomy" id="2909341"/>
    <lineage>
        <taxon>Bacteria</taxon>
        <taxon>Pseudomonadati</taxon>
        <taxon>Pseudomonadota</taxon>
        <taxon>Alphaproteobacteria</taxon>
        <taxon>Rhodobacterales</taxon>
        <taxon>Roseobacteraceae</taxon>
        <taxon>Octadecabacter</taxon>
    </lineage>
</organism>
<accession>A0ABS9CXS7</accession>
<evidence type="ECO:0000256" key="3">
    <source>
        <dbReference type="ARBA" id="ARBA00022448"/>
    </source>
</evidence>
<feature type="chain" id="PRO_5046387564" evidence="6">
    <location>
        <begin position="21"/>
        <end position="320"/>
    </location>
</feature>
<protein>
    <submittedName>
        <fullName evidence="8">ABC transporter substrate-binding protein</fullName>
    </submittedName>
</protein>
<evidence type="ECO:0000259" key="7">
    <source>
        <dbReference type="PROSITE" id="PS50983"/>
    </source>
</evidence>
<evidence type="ECO:0000256" key="5">
    <source>
        <dbReference type="ARBA" id="ARBA00022729"/>
    </source>
</evidence>
<dbReference type="RefSeq" id="WP_235226359.1">
    <property type="nucleotide sequence ID" value="NZ_JAKGAQ010000003.1"/>
</dbReference>
<keyword evidence="5 6" id="KW-0732">Signal</keyword>
<gene>
    <name evidence="8" type="ORF">L0664_13240</name>
</gene>
<feature type="domain" description="Fe/B12 periplasmic-binding" evidence="7">
    <location>
        <begin position="42"/>
        <end position="310"/>
    </location>
</feature>
<dbReference type="SUPFAM" id="SSF53807">
    <property type="entry name" value="Helical backbone' metal receptor"/>
    <property type="match status" value="1"/>
</dbReference>
<evidence type="ECO:0000256" key="4">
    <source>
        <dbReference type="ARBA" id="ARBA00022496"/>
    </source>
</evidence>
<proteinExistence type="inferred from homology"/>
<sequence>MKHLMSFLVTLLVMVFPAFAQDYPLRIEHKFGTTIIETPPTRIASVDFNGADNLLALGVQPVAIRYWYGDSENGLWPWAQPLLSSTPEVLRGDLNFEQVAASEPDVILALWSGITREEYDQLSKIAPVVAVPDGVGDYALPWDQLALIAGEATGKSIEAEKLVAELRADIAAMAARNPEWQGMTAAVAYYWNDTPGVYAGNDIRPLLLSNLGFRTPDDITQAMPSGEFALTFSEEELDIIDADVLIWITDGSADQRNKIEGLALRPVLTAFREGREVFTDDILTSAFSHGSLLSLPFVLEQLEPRINAAIDGDLAIGVPE</sequence>
<evidence type="ECO:0000313" key="8">
    <source>
        <dbReference type="EMBL" id="MCF2872033.1"/>
    </source>
</evidence>
<dbReference type="PANTHER" id="PTHR30532:SF24">
    <property type="entry name" value="FERRIC ENTEROBACTIN-BINDING PERIPLASMIC PROTEIN FEPB"/>
    <property type="match status" value="1"/>
</dbReference>
<dbReference type="PANTHER" id="PTHR30532">
    <property type="entry name" value="IRON III DICITRATE-BINDING PERIPLASMIC PROTEIN"/>
    <property type="match status" value="1"/>
</dbReference>
<feature type="signal peptide" evidence="6">
    <location>
        <begin position="1"/>
        <end position="20"/>
    </location>
</feature>
<dbReference type="PROSITE" id="PS50983">
    <property type="entry name" value="FE_B12_PBP"/>
    <property type="match status" value="1"/>
</dbReference>
<dbReference type="InterPro" id="IPR002491">
    <property type="entry name" value="ABC_transptr_periplasmic_BD"/>
</dbReference>
<comment type="caution">
    <text evidence="8">The sequence shown here is derived from an EMBL/GenBank/DDBJ whole genome shotgun (WGS) entry which is preliminary data.</text>
</comment>